<evidence type="ECO:0000256" key="5">
    <source>
        <dbReference type="ARBA" id="ARBA00022989"/>
    </source>
</evidence>
<sequence>MIIALGSEFTAAGLLMQRWFPGVPVWVFCLLFAALLFGINATSSRMFAETEFWYSFIKVIAVIAMIGVAAGESKDPAPASRGPCALRSCA</sequence>
<comment type="subcellular location">
    <subcellularLocation>
        <location evidence="1">Membrane</location>
        <topology evidence="1">Multi-pass membrane protein</topology>
    </subcellularLocation>
</comment>
<dbReference type="GO" id="GO:0016020">
    <property type="term" value="C:membrane"/>
    <property type="evidence" value="ECO:0007669"/>
    <property type="project" value="UniProtKB-SubCell"/>
</dbReference>
<keyword evidence="10" id="KW-1185">Reference proteome</keyword>
<protein>
    <submittedName>
        <fullName evidence="9">Amino acid permease</fullName>
    </submittedName>
</protein>
<name>A0A1X7CMW5_9MICC</name>
<keyword evidence="2" id="KW-0813">Transport</keyword>
<evidence type="ECO:0000313" key="9">
    <source>
        <dbReference type="EMBL" id="SME99648.1"/>
    </source>
</evidence>
<dbReference type="PANTHER" id="PTHR43495">
    <property type="entry name" value="GABA PERMEASE"/>
    <property type="match status" value="1"/>
</dbReference>
<evidence type="ECO:0000256" key="3">
    <source>
        <dbReference type="ARBA" id="ARBA00022692"/>
    </source>
</evidence>
<dbReference type="Pfam" id="PF00324">
    <property type="entry name" value="AA_permease"/>
    <property type="match status" value="1"/>
</dbReference>
<evidence type="ECO:0000259" key="8">
    <source>
        <dbReference type="Pfam" id="PF00324"/>
    </source>
</evidence>
<dbReference type="Gene3D" id="1.20.1740.10">
    <property type="entry name" value="Amino acid/polyamine transporter I"/>
    <property type="match status" value="1"/>
</dbReference>
<proteinExistence type="predicted"/>
<keyword evidence="4" id="KW-0029">Amino-acid transport</keyword>
<evidence type="ECO:0000313" key="10">
    <source>
        <dbReference type="Proteomes" id="UP000192929"/>
    </source>
</evidence>
<evidence type="ECO:0000256" key="1">
    <source>
        <dbReference type="ARBA" id="ARBA00004141"/>
    </source>
</evidence>
<dbReference type="Proteomes" id="UP000192929">
    <property type="component" value="Unassembled WGS sequence"/>
</dbReference>
<reference evidence="10" key="1">
    <citation type="submission" date="2017-04" db="EMBL/GenBank/DDBJ databases">
        <authorList>
            <person name="Varghese N."/>
            <person name="Submissions S."/>
        </authorList>
    </citation>
    <scope>NUCLEOTIDE SEQUENCE [LARGE SCALE GENOMIC DNA]</scope>
    <source>
        <strain evidence="10">NIO-1021</strain>
    </source>
</reference>
<dbReference type="GO" id="GO:0055085">
    <property type="term" value="P:transmembrane transport"/>
    <property type="evidence" value="ECO:0007669"/>
    <property type="project" value="InterPro"/>
</dbReference>
<evidence type="ECO:0000256" key="4">
    <source>
        <dbReference type="ARBA" id="ARBA00022970"/>
    </source>
</evidence>
<keyword evidence="3 7" id="KW-0812">Transmembrane</keyword>
<dbReference type="PANTHER" id="PTHR43495:SF5">
    <property type="entry name" value="GAMMA-AMINOBUTYRIC ACID PERMEASE"/>
    <property type="match status" value="1"/>
</dbReference>
<dbReference type="AlphaFoldDB" id="A0A1X7CMW5"/>
<dbReference type="InterPro" id="IPR004841">
    <property type="entry name" value="AA-permease/SLC12A_dom"/>
</dbReference>
<dbReference type="GO" id="GO:0006865">
    <property type="term" value="P:amino acid transport"/>
    <property type="evidence" value="ECO:0007669"/>
    <property type="project" value="UniProtKB-KW"/>
</dbReference>
<feature type="transmembrane region" description="Helical" evidence="7">
    <location>
        <begin position="23"/>
        <end position="40"/>
    </location>
</feature>
<dbReference type="EMBL" id="FXAC01000004">
    <property type="protein sequence ID" value="SME99648.1"/>
    <property type="molecule type" value="Genomic_DNA"/>
</dbReference>
<keyword evidence="5 7" id="KW-1133">Transmembrane helix</keyword>
<organism evidence="9 10">
    <name type="scientific">Kocuria marina subsp. indica</name>
    <dbReference type="NCBI Taxonomy" id="1049583"/>
    <lineage>
        <taxon>Bacteria</taxon>
        <taxon>Bacillati</taxon>
        <taxon>Actinomycetota</taxon>
        <taxon>Actinomycetes</taxon>
        <taxon>Micrococcales</taxon>
        <taxon>Micrococcaceae</taxon>
        <taxon>Kocuria</taxon>
    </lineage>
</organism>
<evidence type="ECO:0000256" key="6">
    <source>
        <dbReference type="ARBA" id="ARBA00023136"/>
    </source>
</evidence>
<evidence type="ECO:0000256" key="2">
    <source>
        <dbReference type="ARBA" id="ARBA00022448"/>
    </source>
</evidence>
<feature type="domain" description="Amino acid permease/ SLC12A" evidence="8">
    <location>
        <begin position="2"/>
        <end position="69"/>
    </location>
</feature>
<feature type="transmembrane region" description="Helical" evidence="7">
    <location>
        <begin position="52"/>
        <end position="71"/>
    </location>
</feature>
<gene>
    <name evidence="9" type="ORF">SAMN06296028_104153</name>
</gene>
<accession>A0A1X7CMW5</accession>
<evidence type="ECO:0000256" key="7">
    <source>
        <dbReference type="SAM" id="Phobius"/>
    </source>
</evidence>
<keyword evidence="6 7" id="KW-0472">Membrane</keyword>